<feature type="transmembrane region" description="Helical" evidence="1">
    <location>
        <begin position="116"/>
        <end position="134"/>
    </location>
</feature>
<evidence type="ECO:0000313" key="3">
    <source>
        <dbReference type="Proteomes" id="UP001250181"/>
    </source>
</evidence>
<dbReference type="Proteomes" id="UP001250181">
    <property type="component" value="Unassembled WGS sequence"/>
</dbReference>
<reference evidence="2 3" key="1">
    <citation type="submission" date="2023-09" db="EMBL/GenBank/DDBJ databases">
        <title>Streptomyces sp. nov.: A antagonism against Alternaria gaisen Producing Streptochlin, Isolated from Tamarix root soil.</title>
        <authorList>
            <person name="Chen Y."/>
        </authorList>
    </citation>
    <scope>NUCLEOTIDE SEQUENCE [LARGE SCALE GENOMIC DNA]</scope>
    <source>
        <strain evidence="2 3">TRM76323</strain>
    </source>
</reference>
<feature type="transmembrane region" description="Helical" evidence="1">
    <location>
        <begin position="57"/>
        <end position="75"/>
    </location>
</feature>
<gene>
    <name evidence="2" type="ORF">RND61_17870</name>
</gene>
<evidence type="ECO:0000313" key="2">
    <source>
        <dbReference type="EMBL" id="MDT9683914.1"/>
    </source>
</evidence>
<accession>A0ABU3QN81</accession>
<keyword evidence="3" id="KW-1185">Reference proteome</keyword>
<feature type="transmembrane region" description="Helical" evidence="1">
    <location>
        <begin position="87"/>
        <end position="110"/>
    </location>
</feature>
<dbReference type="RefSeq" id="WP_315878976.1">
    <property type="nucleotide sequence ID" value="NZ_JAWCTQ010000021.1"/>
</dbReference>
<evidence type="ECO:0000256" key="1">
    <source>
        <dbReference type="SAM" id="Phobius"/>
    </source>
</evidence>
<feature type="transmembrane region" description="Helical" evidence="1">
    <location>
        <begin position="30"/>
        <end position="51"/>
    </location>
</feature>
<sequence length="146" mass="15568">MMDENQAREALASADAAASRMRKAGRRPRTALILLLGVAMMVLTAVYGLLVQPKVPYAVPVLLLLPLLALGIYTATRSLLPRHHRALYAVTTAAGAGVYSLTVTIGSARFSGEPAWWLPGAVLCGVPFLVIGILDRKAGRFAEGER</sequence>
<comment type="caution">
    <text evidence="2">The sequence shown here is derived from an EMBL/GenBank/DDBJ whole genome shotgun (WGS) entry which is preliminary data.</text>
</comment>
<protein>
    <recommendedName>
        <fullName evidence="4">Integral membrane protein</fullName>
    </recommendedName>
</protein>
<name>A0ABU3QN81_9ACTN</name>
<keyword evidence="1" id="KW-0812">Transmembrane</keyword>
<organism evidence="2 3">
    <name type="scientific">Streptomyces tamarix</name>
    <dbReference type="NCBI Taxonomy" id="3078565"/>
    <lineage>
        <taxon>Bacteria</taxon>
        <taxon>Bacillati</taxon>
        <taxon>Actinomycetota</taxon>
        <taxon>Actinomycetes</taxon>
        <taxon>Kitasatosporales</taxon>
        <taxon>Streptomycetaceae</taxon>
        <taxon>Streptomyces</taxon>
    </lineage>
</organism>
<evidence type="ECO:0008006" key="4">
    <source>
        <dbReference type="Google" id="ProtNLM"/>
    </source>
</evidence>
<proteinExistence type="predicted"/>
<keyword evidence="1" id="KW-1133">Transmembrane helix</keyword>
<keyword evidence="1" id="KW-0472">Membrane</keyword>
<dbReference type="EMBL" id="JAWCTQ010000021">
    <property type="protein sequence ID" value="MDT9683914.1"/>
    <property type="molecule type" value="Genomic_DNA"/>
</dbReference>